<dbReference type="GO" id="GO:0055088">
    <property type="term" value="P:lipid homeostasis"/>
    <property type="evidence" value="ECO:0007669"/>
    <property type="project" value="TreeGrafter"/>
</dbReference>
<reference evidence="6" key="1">
    <citation type="submission" date="2017-02" db="UniProtKB">
        <authorList>
            <consortium name="WormBaseParasite"/>
        </authorList>
    </citation>
    <scope>IDENTIFICATION</scope>
</reference>
<evidence type="ECO:0000259" key="4">
    <source>
        <dbReference type="Pfam" id="PF01756"/>
    </source>
</evidence>
<proteinExistence type="inferred from homology"/>
<keyword evidence="3" id="KW-0560">Oxidoreductase</keyword>
<dbReference type="GO" id="GO:0005504">
    <property type="term" value="F:fatty acid binding"/>
    <property type="evidence" value="ECO:0007669"/>
    <property type="project" value="TreeGrafter"/>
</dbReference>
<dbReference type="PANTHER" id="PTHR10909:SF250">
    <property type="entry name" value="PEROXISOMAL ACYL-COENZYME A OXIDASE 1"/>
    <property type="match status" value="1"/>
</dbReference>
<dbReference type="GO" id="GO:0005777">
    <property type="term" value="C:peroxisome"/>
    <property type="evidence" value="ECO:0007669"/>
    <property type="project" value="InterPro"/>
</dbReference>
<protein>
    <submittedName>
        <fullName evidence="6">ACOX domain-containing protein</fullName>
    </submittedName>
</protein>
<dbReference type="Proteomes" id="UP000036681">
    <property type="component" value="Unplaced"/>
</dbReference>
<evidence type="ECO:0000313" key="6">
    <source>
        <dbReference type="WBParaSite" id="ALUE_0002303301-mRNA-1"/>
    </source>
</evidence>
<sequence>MATVIKDVVTFYLTHELIECAAGLLDGQQVAYLRSIFYRMMDNMRPNVVALVDAFDINDRELNSVLGRRDGKVYENLLEWAQLSPLNKTDVINAYKEYLEPYMKQARSKI</sequence>
<evidence type="ECO:0000256" key="3">
    <source>
        <dbReference type="ARBA" id="ARBA00023002"/>
    </source>
</evidence>
<evidence type="ECO:0000256" key="1">
    <source>
        <dbReference type="ARBA" id="ARBA00004846"/>
    </source>
</evidence>
<dbReference type="GO" id="GO:0003997">
    <property type="term" value="F:acyl-CoA oxidase activity"/>
    <property type="evidence" value="ECO:0007669"/>
    <property type="project" value="InterPro"/>
</dbReference>
<dbReference type="WBParaSite" id="ALUE_0002303301-mRNA-1">
    <property type="protein sequence ID" value="ALUE_0002303301-mRNA-1"/>
    <property type="gene ID" value="ALUE_0002303301"/>
</dbReference>
<dbReference type="AlphaFoldDB" id="A0A0M3IWA5"/>
<dbReference type="SUPFAM" id="SSF47203">
    <property type="entry name" value="Acyl-CoA dehydrogenase C-terminal domain-like"/>
    <property type="match status" value="1"/>
</dbReference>
<organism evidence="5 6">
    <name type="scientific">Ascaris lumbricoides</name>
    <name type="common">Giant roundworm</name>
    <dbReference type="NCBI Taxonomy" id="6252"/>
    <lineage>
        <taxon>Eukaryota</taxon>
        <taxon>Metazoa</taxon>
        <taxon>Ecdysozoa</taxon>
        <taxon>Nematoda</taxon>
        <taxon>Chromadorea</taxon>
        <taxon>Rhabditida</taxon>
        <taxon>Spirurina</taxon>
        <taxon>Ascaridomorpha</taxon>
        <taxon>Ascaridoidea</taxon>
        <taxon>Ascarididae</taxon>
        <taxon>Ascaris</taxon>
    </lineage>
</organism>
<dbReference type="InterPro" id="IPR036250">
    <property type="entry name" value="AcylCo_DH-like_C"/>
</dbReference>
<dbReference type="GO" id="GO:0033540">
    <property type="term" value="P:fatty acid beta-oxidation using acyl-CoA oxidase"/>
    <property type="evidence" value="ECO:0007669"/>
    <property type="project" value="TreeGrafter"/>
</dbReference>
<dbReference type="Pfam" id="PF01756">
    <property type="entry name" value="ACOX"/>
    <property type="match status" value="1"/>
</dbReference>
<comment type="similarity">
    <text evidence="2">Belongs to the acyl-CoA oxidase family.</text>
</comment>
<comment type="pathway">
    <text evidence="1">Lipid metabolism; peroxisomal fatty acid beta-oxidation.</text>
</comment>
<dbReference type="PANTHER" id="PTHR10909">
    <property type="entry name" value="ELECTRON TRANSPORT OXIDOREDUCTASE"/>
    <property type="match status" value="1"/>
</dbReference>
<keyword evidence="5" id="KW-1185">Reference proteome</keyword>
<name>A0A0M3IWA5_ASCLU</name>
<dbReference type="Gene3D" id="1.20.140.10">
    <property type="entry name" value="Butyryl-CoA Dehydrogenase, subunit A, domain 3"/>
    <property type="match status" value="1"/>
</dbReference>
<dbReference type="InterPro" id="IPR012258">
    <property type="entry name" value="Acyl-CoA_oxidase"/>
</dbReference>
<evidence type="ECO:0000313" key="5">
    <source>
        <dbReference type="Proteomes" id="UP000036681"/>
    </source>
</evidence>
<dbReference type="InterPro" id="IPR002655">
    <property type="entry name" value="Acyl-CoA_oxidase_C"/>
</dbReference>
<accession>A0A0M3IWA5</accession>
<evidence type="ECO:0000256" key="2">
    <source>
        <dbReference type="ARBA" id="ARBA00006288"/>
    </source>
</evidence>
<dbReference type="GO" id="GO:0071949">
    <property type="term" value="F:FAD binding"/>
    <property type="evidence" value="ECO:0007669"/>
    <property type="project" value="InterPro"/>
</dbReference>
<feature type="domain" description="Acyl-CoA oxidase C-terminal" evidence="4">
    <location>
        <begin position="4"/>
        <end position="104"/>
    </location>
</feature>